<proteinExistence type="predicted"/>
<dbReference type="Pfam" id="PF13635">
    <property type="entry name" value="DUF4143"/>
    <property type="match status" value="1"/>
</dbReference>
<organism evidence="3 4">
    <name type="scientific">Candidatus Roizmanbacteria bacterium CG22_combo_CG10-13_8_21_14_all_38_20</name>
    <dbReference type="NCBI Taxonomy" id="1974862"/>
    <lineage>
        <taxon>Bacteria</taxon>
        <taxon>Candidatus Roizmaniibacteriota</taxon>
    </lineage>
</organism>
<dbReference type="Proteomes" id="UP000231246">
    <property type="component" value="Unassembled WGS sequence"/>
</dbReference>
<dbReference type="InterPro" id="IPR027417">
    <property type="entry name" value="P-loop_NTPase"/>
</dbReference>
<comment type="caution">
    <text evidence="3">The sequence shown here is derived from an EMBL/GenBank/DDBJ whole genome shotgun (WGS) entry which is preliminary data.</text>
</comment>
<sequence length="393" mass="44560">MNFMPRLAQGRLAQLLKTQKIVIILGSRQVGKTTLVQQVFRTRNVYFLNLDIEVDKQRFLAASKITPKAAIKSFGMPEVLVIDEAQGLIETGKIVKGWYDSAISTKIVLLGSSSLNILNQSTESLTGRNVKLFLTPLLFKEIISTQDWYSTAFSWNKIQRQFSEQVRTLLLETLVFGSYPEAVTTAQKPQYLTNLVSDFLLKDILNLGLVKDPGVIKRLLMLLAFQTGSEVSINELANNLNLSRVTVDRYIDLLEQTFVIFRLPAFSTNLRKEIAKNSKIYFWDTGIRNALLGELSVNPLRSDIGKLWENWVVSELAKENIQLELGKTLYFWRSRAGSEVDLIVKDGEKISAFEIKWLSHKKRGSKAFKDKYGVDVKIITSNFPIVSLAEKND</sequence>
<dbReference type="EMBL" id="PCTA01000031">
    <property type="protein sequence ID" value="PIP61255.1"/>
    <property type="molecule type" value="Genomic_DNA"/>
</dbReference>
<dbReference type="Gene3D" id="3.40.50.300">
    <property type="entry name" value="P-loop containing nucleotide triphosphate hydrolases"/>
    <property type="match status" value="1"/>
</dbReference>
<dbReference type="InterPro" id="IPR036390">
    <property type="entry name" value="WH_DNA-bd_sf"/>
</dbReference>
<dbReference type="Pfam" id="PF13173">
    <property type="entry name" value="AAA_14"/>
    <property type="match status" value="1"/>
</dbReference>
<evidence type="ECO:0000259" key="2">
    <source>
        <dbReference type="Pfam" id="PF13635"/>
    </source>
</evidence>
<dbReference type="AlphaFoldDB" id="A0A2H0BU89"/>
<dbReference type="SUPFAM" id="SSF46785">
    <property type="entry name" value="Winged helix' DNA-binding domain"/>
    <property type="match status" value="1"/>
</dbReference>
<gene>
    <name evidence="3" type="ORF">COW99_04965</name>
</gene>
<dbReference type="PANTHER" id="PTHR43566">
    <property type="entry name" value="CONSERVED PROTEIN"/>
    <property type="match status" value="1"/>
</dbReference>
<accession>A0A2H0BU89</accession>
<evidence type="ECO:0000313" key="3">
    <source>
        <dbReference type="EMBL" id="PIP61255.1"/>
    </source>
</evidence>
<dbReference type="PANTHER" id="PTHR43566:SF1">
    <property type="entry name" value="AAA+ ATPASE DOMAIN-CONTAINING PROTEIN"/>
    <property type="match status" value="1"/>
</dbReference>
<evidence type="ECO:0000259" key="1">
    <source>
        <dbReference type="Pfam" id="PF13173"/>
    </source>
</evidence>
<dbReference type="InterPro" id="IPR025420">
    <property type="entry name" value="DUF4143"/>
</dbReference>
<feature type="domain" description="AAA" evidence="1">
    <location>
        <begin position="19"/>
        <end position="142"/>
    </location>
</feature>
<protein>
    <submittedName>
        <fullName evidence="3">ATPase</fullName>
    </submittedName>
</protein>
<reference evidence="3 4" key="1">
    <citation type="submission" date="2017-09" db="EMBL/GenBank/DDBJ databases">
        <title>Depth-based differentiation of microbial function through sediment-hosted aquifers and enrichment of novel symbionts in the deep terrestrial subsurface.</title>
        <authorList>
            <person name="Probst A.J."/>
            <person name="Ladd B."/>
            <person name="Jarett J.K."/>
            <person name="Geller-Mcgrath D.E."/>
            <person name="Sieber C.M."/>
            <person name="Emerson J.B."/>
            <person name="Anantharaman K."/>
            <person name="Thomas B.C."/>
            <person name="Malmstrom R."/>
            <person name="Stieglmeier M."/>
            <person name="Klingl A."/>
            <person name="Woyke T."/>
            <person name="Ryan C.M."/>
            <person name="Banfield J.F."/>
        </authorList>
    </citation>
    <scope>NUCLEOTIDE SEQUENCE [LARGE SCALE GENOMIC DNA]</scope>
    <source>
        <strain evidence="3">CG22_combo_CG10-13_8_21_14_all_38_20</strain>
    </source>
</reference>
<feature type="domain" description="DUF4143" evidence="2">
    <location>
        <begin position="202"/>
        <end position="357"/>
    </location>
</feature>
<evidence type="ECO:0000313" key="4">
    <source>
        <dbReference type="Proteomes" id="UP000231246"/>
    </source>
</evidence>
<dbReference type="InterPro" id="IPR041682">
    <property type="entry name" value="AAA_14"/>
</dbReference>
<dbReference type="SUPFAM" id="SSF52540">
    <property type="entry name" value="P-loop containing nucleoside triphosphate hydrolases"/>
    <property type="match status" value="1"/>
</dbReference>
<name>A0A2H0BU89_9BACT</name>